<proteinExistence type="predicted"/>
<protein>
    <submittedName>
        <fullName evidence="1">Uncharacterized protein</fullName>
    </submittedName>
</protein>
<dbReference type="EMBL" id="LT984806">
    <property type="protein sequence ID" value="SPD47501.1"/>
    <property type="molecule type" value="Genomic_DNA"/>
</dbReference>
<reference evidence="1 2" key="1">
    <citation type="submission" date="2018-01" db="EMBL/GenBank/DDBJ databases">
        <authorList>
            <person name="Clerissi C."/>
        </authorList>
    </citation>
    <scope>NUCLEOTIDE SEQUENCE [LARGE SCALE GENOMIC DNA]</scope>
    <source>
        <strain evidence="1">Cupriavidus taiwanensis STM 6160</strain>
    </source>
</reference>
<name>A0A375H6D3_9BURK</name>
<organism evidence="1 2">
    <name type="scientific">Cupriavidus neocaledonicus</name>
    <dbReference type="NCBI Taxonomy" id="1040979"/>
    <lineage>
        <taxon>Bacteria</taxon>
        <taxon>Pseudomonadati</taxon>
        <taxon>Pseudomonadota</taxon>
        <taxon>Betaproteobacteria</taxon>
        <taxon>Burkholderiales</taxon>
        <taxon>Burkholderiaceae</taxon>
        <taxon>Cupriavidus</taxon>
    </lineage>
</organism>
<dbReference type="AlphaFoldDB" id="A0A375H6D3"/>
<accession>A0A375H6D3</accession>
<evidence type="ECO:0000313" key="2">
    <source>
        <dbReference type="Proteomes" id="UP000255168"/>
    </source>
</evidence>
<dbReference type="Proteomes" id="UP000255168">
    <property type="component" value="Chromosome I"/>
</dbReference>
<dbReference type="RefSeq" id="WP_115678410.1">
    <property type="nucleotide sequence ID" value="NZ_LT984806.1"/>
</dbReference>
<evidence type="ECO:0000313" key="1">
    <source>
        <dbReference type="EMBL" id="SPD47501.1"/>
    </source>
</evidence>
<sequence length="78" mass="8425">MTPTQAAIRQAVADSARAELLRELKAAHLIIHNALNLMSPCQQMVWGERNARDCVAGEGITRANEREAAIARATGVQS</sequence>
<gene>
    <name evidence="1" type="ORF">CBM2607_12441</name>
</gene>